<gene>
    <name evidence="7" type="ORF">MAPG_09662</name>
</gene>
<name>A0A0H2UEM6_MAGP6</name>
<organism evidence="7">
    <name type="scientific">Magnaporthiopsis poae (strain ATCC 64411 / 73-15)</name>
    <name type="common">Kentucky bluegrass fungus</name>
    <name type="synonym">Magnaporthe poae</name>
    <dbReference type="NCBI Taxonomy" id="644358"/>
    <lineage>
        <taxon>Eukaryota</taxon>
        <taxon>Fungi</taxon>
        <taxon>Dikarya</taxon>
        <taxon>Ascomycota</taxon>
        <taxon>Pezizomycotina</taxon>
        <taxon>Sordariomycetes</taxon>
        <taxon>Sordariomycetidae</taxon>
        <taxon>Magnaporthales</taxon>
        <taxon>Magnaporthaceae</taxon>
        <taxon>Magnaporthiopsis</taxon>
    </lineage>
</organism>
<protein>
    <recommendedName>
        <fullName evidence="6">GRF-type domain-containing protein</fullName>
    </recommendedName>
</protein>
<keyword evidence="1" id="KW-0479">Metal-binding</keyword>
<reference evidence="7" key="2">
    <citation type="submission" date="2011-03" db="EMBL/GenBank/DDBJ databases">
        <title>Annotation of Magnaporthe poae ATCC 64411.</title>
        <authorList>
            <person name="Ma L.-J."/>
            <person name="Dead R."/>
            <person name="Young S.K."/>
            <person name="Zeng Q."/>
            <person name="Gargeya S."/>
            <person name="Fitzgerald M."/>
            <person name="Haas B."/>
            <person name="Abouelleil A."/>
            <person name="Alvarado L."/>
            <person name="Arachchi H.M."/>
            <person name="Berlin A."/>
            <person name="Brown A."/>
            <person name="Chapman S.B."/>
            <person name="Chen Z."/>
            <person name="Dunbar C."/>
            <person name="Freedman E."/>
            <person name="Gearin G."/>
            <person name="Gellesch M."/>
            <person name="Goldberg J."/>
            <person name="Griggs A."/>
            <person name="Gujja S."/>
            <person name="Heiman D."/>
            <person name="Howarth C."/>
            <person name="Larson L."/>
            <person name="Lui A."/>
            <person name="MacDonald P.J.P."/>
            <person name="Mehta T."/>
            <person name="Montmayeur A."/>
            <person name="Murphy C."/>
            <person name="Neiman D."/>
            <person name="Pearson M."/>
            <person name="Priest M."/>
            <person name="Roberts A."/>
            <person name="Saif S."/>
            <person name="Shea T."/>
            <person name="Shenoy N."/>
            <person name="Sisk P."/>
            <person name="Stolte C."/>
            <person name="Sykes S."/>
            <person name="Yandava C."/>
            <person name="Wortman J."/>
            <person name="Nusbaum C."/>
            <person name="Birren B."/>
        </authorList>
    </citation>
    <scope>NUCLEOTIDE SEQUENCE</scope>
    <source>
        <strain evidence="7">ATCC 64411</strain>
    </source>
</reference>
<evidence type="ECO:0000256" key="5">
    <source>
        <dbReference type="SAM" id="MobiDB-lite"/>
    </source>
</evidence>
<dbReference type="EMBL" id="GL876976">
    <property type="protein sequence ID" value="KLU91139.1"/>
    <property type="molecule type" value="Genomic_DNA"/>
</dbReference>
<evidence type="ECO:0000256" key="4">
    <source>
        <dbReference type="PROSITE-ProRule" id="PRU01343"/>
    </source>
</evidence>
<evidence type="ECO:0000256" key="2">
    <source>
        <dbReference type="ARBA" id="ARBA00022771"/>
    </source>
</evidence>
<dbReference type="OrthoDB" id="430051at2759"/>
<feature type="domain" description="GRF-type" evidence="6">
    <location>
        <begin position="43"/>
        <end position="87"/>
    </location>
</feature>
<sequence length="104" mass="11493">MPPSTPRRARRGGGGSGGSRRGVRAQAGPPKGLFETLNSKWYCDCTPRTQAAIRTVQKDGKNKGRKFWTCAQERRDQCGFFLWDDDARARELEAQEAAGQPPPS</sequence>
<dbReference type="Pfam" id="PF06839">
    <property type="entry name" value="Zn_ribbon_GRF"/>
    <property type="match status" value="1"/>
</dbReference>
<evidence type="ECO:0000256" key="1">
    <source>
        <dbReference type="ARBA" id="ARBA00022723"/>
    </source>
</evidence>
<dbReference type="PROSITE" id="PS51999">
    <property type="entry name" value="ZF_GRF"/>
    <property type="match status" value="1"/>
</dbReference>
<dbReference type="InterPro" id="IPR010666">
    <property type="entry name" value="Znf_GRF"/>
</dbReference>
<feature type="region of interest" description="Disordered" evidence="5">
    <location>
        <begin position="1"/>
        <end position="32"/>
    </location>
</feature>
<feature type="non-terminal residue" evidence="7">
    <location>
        <position position="104"/>
    </location>
</feature>
<dbReference type="VEuPathDB" id="FungiDB:MAPG_09662"/>
<dbReference type="GO" id="GO:0008270">
    <property type="term" value="F:zinc ion binding"/>
    <property type="evidence" value="ECO:0007669"/>
    <property type="project" value="UniProtKB-KW"/>
</dbReference>
<evidence type="ECO:0000313" key="7">
    <source>
        <dbReference type="EMBL" id="KLU91139.1"/>
    </source>
</evidence>
<accession>A0A0H2UEM6</accession>
<evidence type="ECO:0000259" key="6">
    <source>
        <dbReference type="PROSITE" id="PS51999"/>
    </source>
</evidence>
<evidence type="ECO:0000256" key="3">
    <source>
        <dbReference type="ARBA" id="ARBA00022833"/>
    </source>
</evidence>
<reference evidence="7" key="1">
    <citation type="submission" date="2010-05" db="EMBL/GenBank/DDBJ databases">
        <title>The Genome Sequence of Magnaporthe poae strain ATCC 64411.</title>
        <authorList>
            <consortium name="The Broad Institute Genome Sequencing Platform"/>
            <consortium name="Broad Institute Genome Sequencing Center for Infectious Disease"/>
            <person name="Ma L.-J."/>
            <person name="Dead R."/>
            <person name="Young S."/>
            <person name="Zeng Q."/>
            <person name="Koehrsen M."/>
            <person name="Alvarado L."/>
            <person name="Berlin A."/>
            <person name="Chapman S.B."/>
            <person name="Chen Z."/>
            <person name="Freedman E."/>
            <person name="Gellesch M."/>
            <person name="Goldberg J."/>
            <person name="Griggs A."/>
            <person name="Gujja S."/>
            <person name="Heilman E.R."/>
            <person name="Heiman D."/>
            <person name="Hepburn T."/>
            <person name="Howarth C."/>
            <person name="Jen D."/>
            <person name="Larson L."/>
            <person name="Mehta T."/>
            <person name="Neiman D."/>
            <person name="Pearson M."/>
            <person name="Roberts A."/>
            <person name="Saif S."/>
            <person name="Shea T."/>
            <person name="Shenoy N."/>
            <person name="Sisk P."/>
            <person name="Stolte C."/>
            <person name="Sykes S."/>
            <person name="Walk T."/>
            <person name="White J."/>
            <person name="Yandava C."/>
            <person name="Haas B."/>
            <person name="Nusbaum C."/>
            <person name="Birren B."/>
        </authorList>
    </citation>
    <scope>NUCLEOTIDE SEQUENCE</scope>
    <source>
        <strain evidence="7">ATCC 64411</strain>
    </source>
</reference>
<keyword evidence="3" id="KW-0862">Zinc</keyword>
<dbReference type="AlphaFoldDB" id="A0A0H2UEM6"/>
<keyword evidence="2 4" id="KW-0863">Zinc-finger</keyword>
<proteinExistence type="predicted"/>